<dbReference type="Pfam" id="PF13649">
    <property type="entry name" value="Methyltransf_25"/>
    <property type="match status" value="1"/>
</dbReference>
<dbReference type="AlphaFoldDB" id="A0A1X1T6S4"/>
<keyword evidence="1 6" id="KW-0489">Methyltransferase</keyword>
<dbReference type="RefSeq" id="WP_085191299.1">
    <property type="nucleotide sequence ID" value="NZ_AP022605.1"/>
</dbReference>
<sequence length="205" mass="22840">MSETVEFWEQHYGAKDRVWSGRVNLRLAEIVEPLRPGRALDLGCGEGADAIWLARHGWQVVGVDISRTALERAAQDAAAAGVAQRIRFEQHDLSETFPEGRFDLVSAQFFHSPLDVDRNGALRRAAGAVVPGGLLLIVDHGATPEWTWKDGHPHDLPSMAEVLAALDLDLQQWERLRADEVERAGQSPDGQPVTWLDNVILMRRR</sequence>
<name>A0A1X1T6S4_9MYCO</name>
<reference evidence="5 8" key="2">
    <citation type="journal article" date="2019" name="Emerg. Microbes Infect.">
        <title>Comprehensive subspecies identification of 175 nontuberculous mycobacteria species based on 7547 genomic profiles.</title>
        <authorList>
            <person name="Matsumoto Y."/>
            <person name="Kinjo T."/>
            <person name="Motooka D."/>
            <person name="Nabeya D."/>
            <person name="Jung N."/>
            <person name="Uechi K."/>
            <person name="Horii T."/>
            <person name="Iida T."/>
            <person name="Fujita J."/>
            <person name="Nakamura S."/>
        </authorList>
    </citation>
    <scope>NUCLEOTIDE SEQUENCE [LARGE SCALE GENOMIC DNA]</scope>
    <source>
        <strain evidence="5 8">JCM 12405</strain>
    </source>
</reference>
<evidence type="ECO:0000256" key="2">
    <source>
        <dbReference type="ARBA" id="ARBA00022679"/>
    </source>
</evidence>
<dbReference type="PANTHER" id="PTHR43464:SF19">
    <property type="entry name" value="UBIQUINONE BIOSYNTHESIS O-METHYLTRANSFERASE, MITOCHONDRIAL"/>
    <property type="match status" value="1"/>
</dbReference>
<keyword evidence="7" id="KW-1185">Reference proteome</keyword>
<protein>
    <submittedName>
        <fullName evidence="6">SAM-dependent methyltransferase</fullName>
    </submittedName>
</protein>
<evidence type="ECO:0000313" key="5">
    <source>
        <dbReference type="EMBL" id="BBZ08271.1"/>
    </source>
</evidence>
<dbReference type="InterPro" id="IPR029063">
    <property type="entry name" value="SAM-dependent_MTases_sf"/>
</dbReference>
<accession>A0A1X1T6S4</accession>
<dbReference type="OrthoDB" id="9786503at2"/>
<dbReference type="GO" id="GO:0032259">
    <property type="term" value="P:methylation"/>
    <property type="evidence" value="ECO:0007669"/>
    <property type="project" value="UniProtKB-KW"/>
</dbReference>
<dbReference type="InterPro" id="IPR041698">
    <property type="entry name" value="Methyltransf_25"/>
</dbReference>
<evidence type="ECO:0000313" key="6">
    <source>
        <dbReference type="EMBL" id="ORV40284.1"/>
    </source>
</evidence>
<evidence type="ECO:0000313" key="8">
    <source>
        <dbReference type="Proteomes" id="UP000467201"/>
    </source>
</evidence>
<proteinExistence type="predicted"/>
<evidence type="ECO:0000259" key="4">
    <source>
        <dbReference type="Pfam" id="PF13649"/>
    </source>
</evidence>
<dbReference type="GO" id="GO:0008168">
    <property type="term" value="F:methyltransferase activity"/>
    <property type="evidence" value="ECO:0007669"/>
    <property type="project" value="UniProtKB-KW"/>
</dbReference>
<keyword evidence="3" id="KW-0949">S-adenosyl-L-methionine</keyword>
<reference evidence="6 7" key="1">
    <citation type="submission" date="2016-01" db="EMBL/GenBank/DDBJ databases">
        <title>The new phylogeny of the genus Mycobacterium.</title>
        <authorList>
            <person name="Tarcisio F."/>
            <person name="Conor M."/>
            <person name="Antonella G."/>
            <person name="Elisabetta G."/>
            <person name="Giulia F.S."/>
            <person name="Sara T."/>
            <person name="Anna F."/>
            <person name="Clotilde B."/>
            <person name="Roberto B."/>
            <person name="Veronica D.S."/>
            <person name="Fabio R."/>
            <person name="Monica P."/>
            <person name="Olivier J."/>
            <person name="Enrico T."/>
            <person name="Nicola S."/>
        </authorList>
    </citation>
    <scope>NUCLEOTIDE SEQUENCE [LARGE SCALE GENOMIC DNA]</scope>
    <source>
        <strain evidence="6 7">DSM 44339</strain>
    </source>
</reference>
<dbReference type="CDD" id="cd02440">
    <property type="entry name" value="AdoMet_MTases"/>
    <property type="match status" value="1"/>
</dbReference>
<feature type="domain" description="Methyltransferase" evidence="4">
    <location>
        <begin position="40"/>
        <end position="133"/>
    </location>
</feature>
<dbReference type="EMBL" id="LQOS01000030">
    <property type="protein sequence ID" value="ORV40284.1"/>
    <property type="molecule type" value="Genomic_DNA"/>
</dbReference>
<keyword evidence="2 6" id="KW-0808">Transferase</keyword>
<dbReference type="STRING" id="126673.AWC01_12140"/>
<reference evidence="5" key="3">
    <citation type="submission" date="2020-02" db="EMBL/GenBank/DDBJ databases">
        <authorList>
            <person name="Matsumoto Y."/>
            <person name="Motooka D."/>
            <person name="Nakamura S."/>
        </authorList>
    </citation>
    <scope>NUCLEOTIDE SEQUENCE</scope>
    <source>
        <strain evidence="5">JCM 12405</strain>
    </source>
</reference>
<dbReference type="PANTHER" id="PTHR43464">
    <property type="entry name" value="METHYLTRANSFERASE"/>
    <property type="match status" value="1"/>
</dbReference>
<dbReference type="SUPFAM" id="SSF53335">
    <property type="entry name" value="S-adenosyl-L-methionine-dependent methyltransferases"/>
    <property type="match status" value="1"/>
</dbReference>
<dbReference type="Gene3D" id="3.40.50.150">
    <property type="entry name" value="Vaccinia Virus protein VP39"/>
    <property type="match status" value="1"/>
</dbReference>
<dbReference type="KEGG" id="mdr:MDOR_24400"/>
<dbReference type="Proteomes" id="UP000193564">
    <property type="component" value="Unassembled WGS sequence"/>
</dbReference>
<evidence type="ECO:0000256" key="1">
    <source>
        <dbReference type="ARBA" id="ARBA00022603"/>
    </source>
</evidence>
<dbReference type="Proteomes" id="UP000467201">
    <property type="component" value="Chromosome"/>
</dbReference>
<evidence type="ECO:0000256" key="3">
    <source>
        <dbReference type="ARBA" id="ARBA00022691"/>
    </source>
</evidence>
<dbReference type="EMBL" id="AP022605">
    <property type="protein sequence ID" value="BBZ08271.1"/>
    <property type="molecule type" value="Genomic_DNA"/>
</dbReference>
<evidence type="ECO:0000313" key="7">
    <source>
        <dbReference type="Proteomes" id="UP000193564"/>
    </source>
</evidence>
<organism evidence="6 7">
    <name type="scientific">Mycolicibacterium doricum</name>
    <dbReference type="NCBI Taxonomy" id="126673"/>
    <lineage>
        <taxon>Bacteria</taxon>
        <taxon>Bacillati</taxon>
        <taxon>Actinomycetota</taxon>
        <taxon>Actinomycetes</taxon>
        <taxon>Mycobacteriales</taxon>
        <taxon>Mycobacteriaceae</taxon>
        <taxon>Mycolicibacterium</taxon>
    </lineage>
</organism>
<gene>
    <name evidence="6" type="ORF">AWC01_12140</name>
    <name evidence="5" type="ORF">MDOR_24400</name>
</gene>